<keyword evidence="2" id="KW-1185">Reference proteome</keyword>
<accession>A0AC61R781</accession>
<gene>
    <name evidence="1" type="ORF">E5336_06025</name>
</gene>
<sequence>MKEQKGGTKLKFEKGKKRRTVLYGSGRELLIVFVNLAGATLLGSLFWKLDFPETNIVLLYSFAIFLIARFCAHPIYGVLAAIAGTLIYNYFFTEPYFTLNVYDSTCLITFMTMTITSLLTSALVSSDQEHLAQTKRKEAQVRALYLLTNELNQARDEAQILEIGTRMIEQTFHQPARFVYGACSSRGWCVQGPQKEFGMFLFDEKTPAVQPDQEEFVRSICECMAIALDREYNVQEKIRSQEERIQEHDRANLLRSISHDLRTPLSAIMGSSEMLQHEQSGQVRKLADGIYQNARWLYDLVENILILTRINDGRMQIHKQPEAVEEVVGYAVGLFEKNNPNQRVDVRLPKDFVMVDMDAKLITQVLLNLLENARKHTPPGQPIELTVKETDREVRFCVADHGAGIRAQDMEHVFEMFYTQAGQAVDAHRGVGLGLTICESIVKAHGGWIKAENRASGQGAMLTFALKKKGENDHGNEQSQDGAHCRG</sequence>
<proteinExistence type="predicted"/>
<dbReference type="EMBL" id="SRYG01000010">
    <property type="protein sequence ID" value="TGY66043.1"/>
    <property type="molecule type" value="Genomic_DNA"/>
</dbReference>
<evidence type="ECO:0000313" key="1">
    <source>
        <dbReference type="EMBL" id="TGY66043.1"/>
    </source>
</evidence>
<name>A0AC61R781_9FIRM</name>
<evidence type="ECO:0000313" key="2">
    <source>
        <dbReference type="Proteomes" id="UP000308836"/>
    </source>
</evidence>
<organism evidence="1 2">
    <name type="scientific">Dubosiella muris</name>
    <dbReference type="NCBI Taxonomy" id="3038133"/>
    <lineage>
        <taxon>Bacteria</taxon>
        <taxon>Bacillati</taxon>
        <taxon>Bacillota</taxon>
        <taxon>Erysipelotrichia</taxon>
        <taxon>Erysipelotrichales</taxon>
        <taxon>Erysipelotrichaceae</taxon>
        <taxon>Dubosiella</taxon>
    </lineage>
</organism>
<reference evidence="1" key="1">
    <citation type="submission" date="2019-04" db="EMBL/GenBank/DDBJ databases">
        <title>Microbes associate with the intestines of laboratory mice.</title>
        <authorList>
            <person name="Navarre W."/>
            <person name="Wong E."/>
            <person name="Huang K."/>
            <person name="Tropini C."/>
            <person name="Ng K."/>
            <person name="Yu B."/>
        </authorList>
    </citation>
    <scope>NUCLEOTIDE SEQUENCE</scope>
    <source>
        <strain evidence="1">NM09_H32</strain>
    </source>
</reference>
<comment type="caution">
    <text evidence="1">The sequence shown here is derived from an EMBL/GenBank/DDBJ whole genome shotgun (WGS) entry which is preliminary data.</text>
</comment>
<dbReference type="Proteomes" id="UP000308836">
    <property type="component" value="Unassembled WGS sequence"/>
</dbReference>
<protein>
    <submittedName>
        <fullName evidence="1">DUF4118 domain-containing protein</fullName>
    </submittedName>
</protein>